<evidence type="ECO:0000313" key="7">
    <source>
        <dbReference type="Proteomes" id="UP001521116"/>
    </source>
</evidence>
<dbReference type="InterPro" id="IPR003593">
    <property type="entry name" value="AAA+_ATPase"/>
</dbReference>
<feature type="repeat" description="ANK" evidence="3">
    <location>
        <begin position="793"/>
        <end position="826"/>
    </location>
</feature>
<feature type="domain" description="AAA+ ATPase" evidence="5">
    <location>
        <begin position="244"/>
        <end position="425"/>
    </location>
</feature>
<feature type="region of interest" description="Disordered" evidence="4">
    <location>
        <begin position="1"/>
        <end position="202"/>
    </location>
</feature>
<dbReference type="InterPro" id="IPR056884">
    <property type="entry name" value="NPHP3-like_N"/>
</dbReference>
<dbReference type="Pfam" id="PF24883">
    <property type="entry name" value="NPHP3_N"/>
    <property type="match status" value="1"/>
</dbReference>
<accession>A0ABR3SJ61</accession>
<dbReference type="EMBL" id="JAJVDC020000135">
    <property type="protein sequence ID" value="KAL1622327.1"/>
    <property type="molecule type" value="Genomic_DNA"/>
</dbReference>
<comment type="caution">
    <text evidence="6">The sequence shown here is derived from an EMBL/GenBank/DDBJ whole genome shotgun (WGS) entry which is preliminary data.</text>
</comment>
<organism evidence="6 7">
    <name type="scientific">Neofusicoccum ribis</name>
    <dbReference type="NCBI Taxonomy" id="45134"/>
    <lineage>
        <taxon>Eukaryota</taxon>
        <taxon>Fungi</taxon>
        <taxon>Dikarya</taxon>
        <taxon>Ascomycota</taxon>
        <taxon>Pezizomycotina</taxon>
        <taxon>Dothideomycetes</taxon>
        <taxon>Dothideomycetes incertae sedis</taxon>
        <taxon>Botryosphaeriales</taxon>
        <taxon>Botryosphaeriaceae</taxon>
        <taxon>Neofusicoccum</taxon>
    </lineage>
</organism>
<dbReference type="PROSITE" id="PS50088">
    <property type="entry name" value="ANK_REPEAT"/>
    <property type="match status" value="2"/>
</dbReference>
<sequence length="1091" mass="120490">MHRPDEGHGQPDNVPEALDLEVRPKSSSSTSETPESPTPTSKSPEEPQTDVPAITEESEPAPQSTSQLPSSTLHRPLTPEHSVSEYSVSASFLSTSPTASVTSDESLATASVQGGIPVSAPGKPASQPTTEVLDNVAAQRPVTAEGSASVISRSSSQYLNDKDPGNCLLDDRSLDTTRLPDDEQLNDEPTPVDVPAQAATTETDHPQFFASNEMRKREPELGAASPGTCAWCFDSDTYKTWKSQGGLLCIKGKPGAGKTTLMRRIIEQLQLDPQQKSCIASYSFQGATTDSQKPMSGLFHAIVHQLAQESGQPSELMSLSSLDKRSDAIGDFSETELQDVLLKHSRSRASSGRLWIFIDAVDEAGENMTRELLDYFAQLVRPSDKERGAHSTVGVCISCRRDSPLTADIPLQLRVEDSNGVDIGTYVRGELLPPPSQLTLEETERLCCYIEKKASNVFLWAFLAVEMVRGDCADLTLDQIQQRIEAMPHDLEEVYAQKIQSVSEVDRHDCLRLLQWVCFSNRPLTLPELRIALVLDPNRQEKSLQDCYDARDYVHDDELLESTMFQRSRGLLQVIPRSSLAAGDREQRVVQPVHRSVKEFLVQRGIDILCKWPVGTASRSSDLFLSRACLKYIEFPEYHETNPTSQPFATYVTFNWYLHAENAEKHGANQRDLLHLLHTRSGEMNLRTWWTNLGRATQEEPEFLDDRLAEALAEQRAEDFTIFHLAAACGLFSTIGAALVSISKVLTEDHILDDSMDESKRTLLHWAAFSGNEDMVEFFSSRKDVNTEAADKRGQTALHIAVIRGHVKIVARLLKKMPHAVNHRDEDGRAAIHYAAILGHEPILELLLAENSVDVNATDSNMQTPLSASVKAGKEGVVRLFLTRADLNMNIRGKGERSVLHSAVIQRKEAIVRLLLGRLDLDVNMRDSDKYTPLMTAVKMENVLMVRLLLGRKDVDVNAKREGNYGALLTAVSIGSDAVVGALLERPDLDMNSRGERWRTPVSIAVHMGNEAIVRLLLTRQDTDVNARDEDGSTPLLDAAYGGNVAIVQLLFGRKDTDIHGRSISGATLLSIAEQTGNKATIELVRGRLQV</sequence>
<dbReference type="Proteomes" id="UP001521116">
    <property type="component" value="Unassembled WGS sequence"/>
</dbReference>
<keyword evidence="7" id="KW-1185">Reference proteome</keyword>
<dbReference type="InterPro" id="IPR027417">
    <property type="entry name" value="P-loop_NTPase"/>
</dbReference>
<name>A0ABR3SJ61_9PEZI</name>
<evidence type="ECO:0000259" key="5">
    <source>
        <dbReference type="SMART" id="SM00382"/>
    </source>
</evidence>
<gene>
    <name evidence="6" type="ORF">SLS56_008764</name>
</gene>
<evidence type="ECO:0000256" key="4">
    <source>
        <dbReference type="SAM" id="MobiDB-lite"/>
    </source>
</evidence>
<dbReference type="SUPFAM" id="SSF48403">
    <property type="entry name" value="Ankyrin repeat"/>
    <property type="match status" value="2"/>
</dbReference>
<dbReference type="SUPFAM" id="SSF52540">
    <property type="entry name" value="P-loop containing nucleoside triphosphate hydrolases"/>
    <property type="match status" value="1"/>
</dbReference>
<protein>
    <recommendedName>
        <fullName evidence="5">AAA+ ATPase domain-containing protein</fullName>
    </recommendedName>
</protein>
<dbReference type="PROSITE" id="PS50297">
    <property type="entry name" value="ANK_REP_REGION"/>
    <property type="match status" value="2"/>
</dbReference>
<feature type="compositionally biased region" description="Polar residues" evidence="4">
    <location>
        <begin position="61"/>
        <end position="73"/>
    </location>
</feature>
<dbReference type="InterPro" id="IPR036770">
    <property type="entry name" value="Ankyrin_rpt-contain_sf"/>
</dbReference>
<keyword evidence="1" id="KW-0677">Repeat</keyword>
<dbReference type="PANTHER" id="PTHR24198">
    <property type="entry name" value="ANKYRIN REPEAT AND PROTEIN KINASE DOMAIN-CONTAINING PROTEIN"/>
    <property type="match status" value="1"/>
</dbReference>
<evidence type="ECO:0000256" key="3">
    <source>
        <dbReference type="PROSITE-ProRule" id="PRU00023"/>
    </source>
</evidence>
<evidence type="ECO:0000256" key="2">
    <source>
        <dbReference type="ARBA" id="ARBA00023043"/>
    </source>
</evidence>
<dbReference type="SMART" id="SM00248">
    <property type="entry name" value="ANK"/>
    <property type="match status" value="9"/>
</dbReference>
<dbReference type="SMART" id="SM00382">
    <property type="entry name" value="AAA"/>
    <property type="match status" value="1"/>
</dbReference>
<dbReference type="PANTHER" id="PTHR24198:SF165">
    <property type="entry name" value="ANKYRIN REPEAT-CONTAINING PROTEIN-RELATED"/>
    <property type="match status" value="1"/>
</dbReference>
<dbReference type="Gene3D" id="3.40.50.300">
    <property type="entry name" value="P-loop containing nucleotide triphosphate hydrolases"/>
    <property type="match status" value="1"/>
</dbReference>
<dbReference type="Pfam" id="PF12796">
    <property type="entry name" value="Ank_2"/>
    <property type="match status" value="3"/>
</dbReference>
<proteinExistence type="predicted"/>
<keyword evidence="2 3" id="KW-0040">ANK repeat</keyword>
<feature type="repeat" description="ANK" evidence="3">
    <location>
        <begin position="827"/>
        <end position="860"/>
    </location>
</feature>
<dbReference type="Gene3D" id="1.25.40.20">
    <property type="entry name" value="Ankyrin repeat-containing domain"/>
    <property type="match status" value="2"/>
</dbReference>
<feature type="compositionally biased region" description="Low complexity" evidence="4">
    <location>
        <begin position="25"/>
        <end position="42"/>
    </location>
</feature>
<feature type="compositionally biased region" description="Polar residues" evidence="4">
    <location>
        <begin position="149"/>
        <end position="159"/>
    </location>
</feature>
<feature type="compositionally biased region" description="Polar residues" evidence="4">
    <location>
        <begin position="84"/>
        <end position="112"/>
    </location>
</feature>
<evidence type="ECO:0000256" key="1">
    <source>
        <dbReference type="ARBA" id="ARBA00022737"/>
    </source>
</evidence>
<feature type="compositionally biased region" description="Basic and acidic residues" evidence="4">
    <location>
        <begin position="160"/>
        <end position="181"/>
    </location>
</feature>
<evidence type="ECO:0000313" key="6">
    <source>
        <dbReference type="EMBL" id="KAL1622327.1"/>
    </source>
</evidence>
<dbReference type="InterPro" id="IPR002110">
    <property type="entry name" value="Ankyrin_rpt"/>
</dbReference>
<reference evidence="6 7" key="1">
    <citation type="submission" date="2024-02" db="EMBL/GenBank/DDBJ databases">
        <title>De novo assembly and annotation of 12 fungi associated with fruit tree decline syndrome in Ontario, Canada.</title>
        <authorList>
            <person name="Sulman M."/>
            <person name="Ellouze W."/>
            <person name="Ilyukhin E."/>
        </authorList>
    </citation>
    <scope>NUCLEOTIDE SEQUENCE [LARGE SCALE GENOMIC DNA]</scope>
    <source>
        <strain evidence="6 7">M1-105</strain>
    </source>
</reference>